<dbReference type="GO" id="GO:0008324">
    <property type="term" value="F:monoatomic cation transmembrane transporter activity"/>
    <property type="evidence" value="ECO:0007669"/>
    <property type="project" value="TreeGrafter"/>
</dbReference>
<gene>
    <name evidence="8" type="ORF">SDRG_09378</name>
</gene>
<dbReference type="VEuPathDB" id="FungiDB:SDRG_09378"/>
<evidence type="ECO:0000256" key="3">
    <source>
        <dbReference type="ARBA" id="ARBA00022692"/>
    </source>
</evidence>
<evidence type="ECO:0000256" key="6">
    <source>
        <dbReference type="SAM" id="Phobius"/>
    </source>
</evidence>
<dbReference type="OrthoDB" id="407410at2759"/>
<dbReference type="InParanoid" id="T0QDL6"/>
<dbReference type="Proteomes" id="UP000030762">
    <property type="component" value="Unassembled WGS sequence"/>
</dbReference>
<proteinExistence type="predicted"/>
<keyword evidence="9" id="KW-1185">Reference proteome</keyword>
<dbReference type="GO" id="GO:0016020">
    <property type="term" value="C:membrane"/>
    <property type="evidence" value="ECO:0007669"/>
    <property type="project" value="UniProtKB-SubCell"/>
</dbReference>
<feature type="transmembrane region" description="Helical" evidence="6">
    <location>
        <begin position="391"/>
        <end position="416"/>
    </location>
</feature>
<reference evidence="8 9" key="1">
    <citation type="submission" date="2012-04" db="EMBL/GenBank/DDBJ databases">
        <title>The Genome Sequence of Saprolegnia declina VS20.</title>
        <authorList>
            <consortium name="The Broad Institute Genome Sequencing Platform"/>
            <person name="Russ C."/>
            <person name="Nusbaum C."/>
            <person name="Tyler B."/>
            <person name="van West P."/>
            <person name="Dieguez-Uribeondo J."/>
            <person name="de Bruijn I."/>
            <person name="Tripathy S."/>
            <person name="Jiang R."/>
            <person name="Young S.K."/>
            <person name="Zeng Q."/>
            <person name="Gargeya S."/>
            <person name="Fitzgerald M."/>
            <person name="Haas B."/>
            <person name="Abouelleil A."/>
            <person name="Alvarado L."/>
            <person name="Arachchi H.M."/>
            <person name="Berlin A."/>
            <person name="Chapman S.B."/>
            <person name="Goldberg J."/>
            <person name="Griggs A."/>
            <person name="Gujja S."/>
            <person name="Hansen M."/>
            <person name="Howarth C."/>
            <person name="Imamovic A."/>
            <person name="Larimer J."/>
            <person name="McCowen C."/>
            <person name="Montmayeur A."/>
            <person name="Murphy C."/>
            <person name="Neiman D."/>
            <person name="Pearson M."/>
            <person name="Priest M."/>
            <person name="Roberts A."/>
            <person name="Saif S."/>
            <person name="Shea T."/>
            <person name="Sisk P."/>
            <person name="Sykes S."/>
            <person name="Wortman J."/>
            <person name="Nusbaum C."/>
            <person name="Birren B."/>
        </authorList>
    </citation>
    <scope>NUCLEOTIDE SEQUENCE [LARGE SCALE GENOMIC DNA]</scope>
    <source>
        <strain evidence="8 9">VS20</strain>
    </source>
</reference>
<protein>
    <recommendedName>
        <fullName evidence="7">Sodium/calcium exchanger membrane region domain-containing protein</fullName>
    </recommendedName>
</protein>
<dbReference type="InterPro" id="IPR044880">
    <property type="entry name" value="NCX_ion-bd_dom_sf"/>
</dbReference>
<feature type="transmembrane region" description="Helical" evidence="6">
    <location>
        <begin position="480"/>
        <end position="498"/>
    </location>
</feature>
<dbReference type="GeneID" id="19950105"/>
<dbReference type="PANTHER" id="PTHR12266:SF0">
    <property type="entry name" value="MITOCHONDRIAL SODIUM_CALCIUM EXCHANGER PROTEIN"/>
    <property type="match status" value="1"/>
</dbReference>
<sequence>MNCSYDMEMGPLGINYLEFHYCSMAGWAWASCLLLAVWLVLLFYLLGNTADEYFSPTLSTLCTQFHIPFDVAGVTLLAFGNGAPDVFSSLASSSSGAMETGLNALLGGAMFVTTMVVGAVLVASTSPFVAIAPRAFCRDVLSLLFAVGLIILCVLEASTMYMAAFPLVYALYVLLVVLPTCWATPSPKDDHHGVLFAFWHAPQLFETSPPAYKFVTMTTITQASTTPAPSQAFDGAIYDTYFGSSEDTLASPLLDETSDEVASPPPRPPGRRWHWRRVPRLHWRHVRYLLLDLPRELTIPMVVVRVNGWSRRRAALSVTTTSLFVLWLGGLVDARPHRLVAVLSCCLGLSLAVYVGTYHRTAPTSRSLIMGFYTLGFVACVAWIYGLAAELVAVLAAVGHITTLPPSVVGLTILSWGNSIGDWSTNVAIARGGCPEMALAGCFGGPVFNLLIGLGLPMLLARLASMTSTTHVAWDVHCKVSLGFLVLSLVCTLSVVAFSRFQCPKWYGKVLFGVYLLYTSVHLLLLLQKSP</sequence>
<dbReference type="EMBL" id="JH767161">
    <property type="protein sequence ID" value="EQC32841.1"/>
    <property type="molecule type" value="Genomic_DNA"/>
</dbReference>
<name>T0QDL6_SAPDV</name>
<evidence type="ECO:0000313" key="8">
    <source>
        <dbReference type="EMBL" id="EQC32841.1"/>
    </source>
</evidence>
<dbReference type="Pfam" id="PF01699">
    <property type="entry name" value="Na_Ca_ex"/>
    <property type="match status" value="2"/>
</dbReference>
<feature type="transmembrane region" description="Helical" evidence="6">
    <location>
        <begin position="437"/>
        <end position="460"/>
    </location>
</feature>
<feature type="transmembrane region" description="Helical" evidence="6">
    <location>
        <begin position="135"/>
        <end position="157"/>
    </location>
</feature>
<feature type="transmembrane region" description="Helical" evidence="6">
    <location>
        <begin position="510"/>
        <end position="527"/>
    </location>
</feature>
<feature type="transmembrane region" description="Helical" evidence="6">
    <location>
        <begin position="26"/>
        <end position="46"/>
    </location>
</feature>
<dbReference type="Gene3D" id="1.20.1420.30">
    <property type="entry name" value="NCX, central ion-binding region"/>
    <property type="match status" value="2"/>
</dbReference>
<dbReference type="OMA" id="VKQPIDM"/>
<feature type="transmembrane region" description="Helical" evidence="6">
    <location>
        <begin position="100"/>
        <end position="123"/>
    </location>
</feature>
<feature type="transmembrane region" description="Helical" evidence="6">
    <location>
        <begin position="314"/>
        <end position="332"/>
    </location>
</feature>
<feature type="transmembrane region" description="Helical" evidence="6">
    <location>
        <begin position="163"/>
        <end position="183"/>
    </location>
</feature>
<dbReference type="eggNOG" id="KOG2399">
    <property type="taxonomic scope" value="Eukaryota"/>
</dbReference>
<keyword evidence="4 6" id="KW-1133">Transmembrane helix</keyword>
<feature type="domain" description="Sodium/calcium exchanger membrane region" evidence="7">
    <location>
        <begin position="373"/>
        <end position="521"/>
    </location>
</feature>
<evidence type="ECO:0000256" key="2">
    <source>
        <dbReference type="ARBA" id="ARBA00022448"/>
    </source>
</evidence>
<evidence type="ECO:0000256" key="4">
    <source>
        <dbReference type="ARBA" id="ARBA00022989"/>
    </source>
</evidence>
<evidence type="ECO:0000313" key="9">
    <source>
        <dbReference type="Proteomes" id="UP000030762"/>
    </source>
</evidence>
<dbReference type="InterPro" id="IPR004837">
    <property type="entry name" value="NaCa_Exmemb"/>
</dbReference>
<evidence type="ECO:0000259" key="7">
    <source>
        <dbReference type="Pfam" id="PF01699"/>
    </source>
</evidence>
<dbReference type="STRING" id="1156394.T0QDL6"/>
<accession>T0QDL6</accession>
<keyword evidence="5 6" id="KW-0472">Membrane</keyword>
<comment type="subcellular location">
    <subcellularLocation>
        <location evidence="1">Membrane</location>
        <topology evidence="1">Multi-pass membrane protein</topology>
    </subcellularLocation>
</comment>
<dbReference type="PANTHER" id="PTHR12266">
    <property type="entry name" value="NA+/CA2+ K+ INDEPENDENT EXCHANGER"/>
    <property type="match status" value="1"/>
</dbReference>
<feature type="transmembrane region" description="Helical" evidence="6">
    <location>
        <begin position="338"/>
        <end position="356"/>
    </location>
</feature>
<organism evidence="8 9">
    <name type="scientific">Saprolegnia diclina (strain VS20)</name>
    <dbReference type="NCBI Taxonomy" id="1156394"/>
    <lineage>
        <taxon>Eukaryota</taxon>
        <taxon>Sar</taxon>
        <taxon>Stramenopiles</taxon>
        <taxon>Oomycota</taxon>
        <taxon>Saprolegniomycetes</taxon>
        <taxon>Saprolegniales</taxon>
        <taxon>Saprolegniaceae</taxon>
        <taxon>Saprolegnia</taxon>
    </lineage>
</organism>
<keyword evidence="2" id="KW-0813">Transport</keyword>
<dbReference type="RefSeq" id="XP_008613527.1">
    <property type="nucleotide sequence ID" value="XM_008615305.1"/>
</dbReference>
<evidence type="ECO:0000256" key="5">
    <source>
        <dbReference type="ARBA" id="ARBA00023136"/>
    </source>
</evidence>
<feature type="transmembrane region" description="Helical" evidence="6">
    <location>
        <begin position="368"/>
        <end position="385"/>
    </location>
</feature>
<evidence type="ECO:0000256" key="1">
    <source>
        <dbReference type="ARBA" id="ARBA00004141"/>
    </source>
</evidence>
<feature type="domain" description="Sodium/calcium exchanger membrane region" evidence="7">
    <location>
        <begin position="36"/>
        <end position="177"/>
    </location>
</feature>
<keyword evidence="3 6" id="KW-0812">Transmembrane</keyword>
<dbReference type="InterPro" id="IPR051359">
    <property type="entry name" value="CaCA_antiporter"/>
</dbReference>
<dbReference type="AlphaFoldDB" id="T0QDL6"/>